<proteinExistence type="predicted"/>
<dbReference type="GO" id="GO:0140359">
    <property type="term" value="F:ABC-type transporter activity"/>
    <property type="evidence" value="ECO:0007669"/>
    <property type="project" value="InterPro"/>
</dbReference>
<dbReference type="Pfam" id="PF00005">
    <property type="entry name" value="ABC_tran"/>
    <property type="match status" value="2"/>
</dbReference>
<evidence type="ECO:0000256" key="6">
    <source>
        <dbReference type="SAM" id="Phobius"/>
    </source>
</evidence>
<evidence type="ECO:0000256" key="5">
    <source>
        <dbReference type="SAM" id="MobiDB-lite"/>
    </source>
</evidence>
<feature type="transmembrane region" description="Helical" evidence="6">
    <location>
        <begin position="297"/>
        <end position="320"/>
    </location>
</feature>
<dbReference type="RefSeq" id="XP_052941866.1">
    <property type="nucleotide sequence ID" value="XM_053091487.1"/>
</dbReference>
<evidence type="ECO:0000256" key="3">
    <source>
        <dbReference type="ARBA" id="ARBA00022741"/>
    </source>
</evidence>
<organism evidence="8 9">
    <name type="scientific">Dioszegia hungarica</name>
    <dbReference type="NCBI Taxonomy" id="4972"/>
    <lineage>
        <taxon>Eukaryota</taxon>
        <taxon>Fungi</taxon>
        <taxon>Dikarya</taxon>
        <taxon>Basidiomycota</taxon>
        <taxon>Agaricomycotina</taxon>
        <taxon>Tremellomycetes</taxon>
        <taxon>Tremellales</taxon>
        <taxon>Bulleribasidiaceae</taxon>
        <taxon>Dioszegia</taxon>
    </lineage>
</organism>
<feature type="transmembrane region" description="Helical" evidence="6">
    <location>
        <begin position="1108"/>
        <end position="1131"/>
    </location>
</feature>
<feature type="transmembrane region" description="Helical" evidence="6">
    <location>
        <begin position="26"/>
        <end position="48"/>
    </location>
</feature>
<dbReference type="SUPFAM" id="SSF52540">
    <property type="entry name" value="P-loop containing nucleoside triphosphate hydrolases"/>
    <property type="match status" value="2"/>
</dbReference>
<reference evidence="8" key="1">
    <citation type="journal article" date="2022" name="G3 (Bethesda)">
        <title>High quality genome of the basidiomycete yeast Dioszegia hungarica PDD-24b-2 isolated from cloud water.</title>
        <authorList>
            <person name="Jarrige D."/>
            <person name="Haridas S."/>
            <person name="Bleykasten-Grosshans C."/>
            <person name="Joly M."/>
            <person name="Nadalig T."/>
            <person name="Sancelme M."/>
            <person name="Vuilleumier S."/>
            <person name="Grigoriev I.V."/>
            <person name="Amato P."/>
            <person name="Bringel F."/>
        </authorList>
    </citation>
    <scope>NUCLEOTIDE SEQUENCE</scope>
    <source>
        <strain evidence="8">PDD-24b-2</strain>
    </source>
</reference>
<feature type="domain" description="ABC transporter" evidence="7">
    <location>
        <begin position="455"/>
        <end position="685"/>
    </location>
</feature>
<dbReference type="EMBL" id="JAKWFO010000015">
    <property type="protein sequence ID" value="KAI9632089.1"/>
    <property type="molecule type" value="Genomic_DNA"/>
</dbReference>
<dbReference type="GO" id="GO:0016020">
    <property type="term" value="C:membrane"/>
    <property type="evidence" value="ECO:0007669"/>
    <property type="project" value="InterPro"/>
</dbReference>
<feature type="transmembrane region" description="Helical" evidence="6">
    <location>
        <begin position="326"/>
        <end position="347"/>
    </location>
</feature>
<dbReference type="CDD" id="cd03263">
    <property type="entry name" value="ABC_subfamily_A"/>
    <property type="match status" value="2"/>
</dbReference>
<keyword evidence="2" id="KW-0677">Repeat</keyword>
<keyword evidence="6" id="KW-0812">Transmembrane</keyword>
<dbReference type="Gene3D" id="3.40.50.300">
    <property type="entry name" value="P-loop containing nucleotide triphosphate hydrolases"/>
    <property type="match status" value="2"/>
</dbReference>
<feature type="transmembrane region" description="Helical" evidence="6">
    <location>
        <begin position="856"/>
        <end position="878"/>
    </location>
</feature>
<dbReference type="InterPro" id="IPR003593">
    <property type="entry name" value="AAA+_ATPase"/>
</dbReference>
<evidence type="ECO:0000256" key="4">
    <source>
        <dbReference type="ARBA" id="ARBA00022840"/>
    </source>
</evidence>
<accession>A0AA38H3I5</accession>
<name>A0AA38H3I5_9TREE</name>
<sequence>MPAMAKTGTFWRQTAALVRKNMIVLWHYRIINIFRALLLPIAYAAFFANAQNFFSFIGVTLSPNLGGFKLVYTVPTNNNTAAALAEDLLSRALSGINRGDANIVRVQTNAQLERQCPTNFNGRSECYAGVLFSGIDPNNQQLNYTIRADVGLSNIDVWDHSKDDVQSRLLPLQWAIESNFISMSTGVLPPSPLSWEYTNQSAEELAETNRINYLGGIRDLLVLAFFLDFLGIVYQLPGSIASERSSLLTSHLEAMGCRRSARFISWHLSLSAAYLPAWIGIAIIFQVFVFKGTSLGLLIGLYIVTGLGLASWTQLVVVWFKDASTLAAIFTTFLAIVFSLIALFLRVSSAGLQMLLTFLFPPMFFTFFTKALVAWERSNPRESIRLTRVSPEGDAPVAWLLVIAIVDIFLFPLIAAYFESRIYGVRPPDYVSFWRRLFGRKSADVGDELPAGTAVQLEHIRKVYKGGFMGLIGRKKDVVAIEDLSFSVPKGEIFCLLGRNGAAKSTTLHTIARLISATGGRIRYADDLCLGIASQKDVLWDELTCEQHISLWRQIKSSSAHHQTESDLELLQRSDLGPKVKFYSKNLSGGQKRKLQLACALAGGSNLLLLDEITSGLDPLSRRAIWKLISSNRGNATIVLTTHFLDEADYLGDHVAILQQPGRLLALNNPVALKTQIGKGFVLSVDVPENGPEVHLGDLGAGLIERETKGKKLYFTGTTDYAPIRRLVGQLERQRASGRDVRYQVNSATMEQVFLDLNAEKEEGVLAVPALDPAGHDTIEMVPLDSTTGSDSDDLDKSTPPNGLEKDLEASHAYPGTNTPVLLALSPGRKRNVFLATPIDAFTIFVKRWMVFRRAWVLPVIGLIVTIAAATIPLGYMYGRVQTCALVLTNRRLQRLSYPYSIYPAVFSPPVISPSSLFSAYPAVLPLVQRVDNNATFISTFADTTANISYGGISLPSNVATSPALFAYEGQAFTQKGQSVLNLLSNQLLNSISTPNITGLGIGQIGRLFRIDLSFRFMAAPDFSSTVLAIKWLGFFGLGMAVWPAFAVIYPTQEKASNVRANQYSNGASPVALWLGHLLWELPPIITISTLITIIFATVSSQFNAIGYVWFCLLLYGISATLYSFMFALFLTSPLASWALVAGSNVILFMLYLASYLLILTYDRSASAAYHMTIAHFTISLINPVPSIVRAILVSINMFNLLCDGLGDYSDDPYSNIMQFGGPILYMILQSFFAFAVLVYVDSGSPLPAFLYRSRLKGIAHDPDDARSADVIEEKQRLIQGAPDMLQVLGLKKRFGMSKTLAVNDVSFGVQTGVNFALIGPNGAGKTTTLAVIRGVELPTAGDVHVAGHSIVNSRNGARAQLGVCPQHNTIDQHLTVSQHLWVYGRLKGVPRKLLKHDIYALLSAAGLLVKADQLATSLSGGNQRKLGLAIALIGDRPVVLIDEFSSGVDPFSKREAWTTLAALTKDRAVVMTTHSMEEVDALSSRVGIVASKMLAVGTPSSLKSRFATYEIHLPATQVGEVLDYLHERGFGEAERSLDTLTRISVPGVREEEVGRLLAVLEGVKGELGLDVTLHEASTETAFLSIVRAHNVREEESRQASGSSWFTKLFRRHKQ</sequence>
<dbReference type="GO" id="GO:0005524">
    <property type="term" value="F:ATP binding"/>
    <property type="evidence" value="ECO:0007669"/>
    <property type="project" value="UniProtKB-KW"/>
</dbReference>
<gene>
    <name evidence="8" type="ORF">MKK02DRAFT_41233</name>
</gene>
<keyword evidence="4" id="KW-0067">ATP-binding</keyword>
<keyword evidence="1" id="KW-0813">Transport</keyword>
<feature type="transmembrane region" description="Helical" evidence="6">
    <location>
        <begin position="1137"/>
        <end position="1162"/>
    </location>
</feature>
<keyword evidence="6" id="KW-0472">Membrane</keyword>
<feature type="domain" description="ABC transporter" evidence="7">
    <location>
        <begin position="1286"/>
        <end position="1516"/>
    </location>
</feature>
<evidence type="ECO:0000313" key="8">
    <source>
        <dbReference type="EMBL" id="KAI9632089.1"/>
    </source>
</evidence>
<comment type="caution">
    <text evidence="8">The sequence shown here is derived from an EMBL/GenBank/DDBJ whole genome shotgun (WGS) entry which is preliminary data.</text>
</comment>
<evidence type="ECO:0000313" key="9">
    <source>
        <dbReference type="Proteomes" id="UP001164286"/>
    </source>
</evidence>
<dbReference type="InterPro" id="IPR027417">
    <property type="entry name" value="P-loop_NTPase"/>
</dbReference>
<dbReference type="SMART" id="SM00382">
    <property type="entry name" value="AAA"/>
    <property type="match status" value="2"/>
</dbReference>
<keyword evidence="8" id="KW-0378">Hydrolase</keyword>
<dbReference type="PANTHER" id="PTHR19229:SF36">
    <property type="entry name" value="ATP-BINDING CASSETTE SUB-FAMILY A MEMBER 2"/>
    <property type="match status" value="1"/>
</dbReference>
<keyword evidence="3" id="KW-0547">Nucleotide-binding</keyword>
<dbReference type="InterPro" id="IPR026082">
    <property type="entry name" value="ABCA"/>
</dbReference>
<feature type="transmembrane region" description="Helical" evidence="6">
    <location>
        <begin position="272"/>
        <end position="290"/>
    </location>
</feature>
<dbReference type="PROSITE" id="PS00211">
    <property type="entry name" value="ABC_TRANSPORTER_1"/>
    <property type="match status" value="2"/>
</dbReference>
<feature type="transmembrane region" description="Helical" evidence="6">
    <location>
        <begin position="395"/>
        <end position="418"/>
    </location>
</feature>
<feature type="transmembrane region" description="Helical" evidence="6">
    <location>
        <begin position="1174"/>
        <end position="1200"/>
    </location>
</feature>
<protein>
    <submittedName>
        <fullName evidence="8">P-loop containing nucleoside triphosphate hydrolase protein</fullName>
    </submittedName>
</protein>
<keyword evidence="9" id="KW-1185">Reference proteome</keyword>
<dbReference type="PANTHER" id="PTHR19229">
    <property type="entry name" value="ATP-BINDING CASSETTE TRANSPORTER SUBFAMILY A ABCA"/>
    <property type="match status" value="1"/>
</dbReference>
<feature type="transmembrane region" description="Helical" evidence="6">
    <location>
        <begin position="220"/>
        <end position="237"/>
    </location>
</feature>
<dbReference type="GeneID" id="77730692"/>
<dbReference type="Proteomes" id="UP001164286">
    <property type="component" value="Unassembled WGS sequence"/>
</dbReference>
<dbReference type="GO" id="GO:0005319">
    <property type="term" value="F:lipid transporter activity"/>
    <property type="evidence" value="ECO:0007669"/>
    <property type="project" value="TreeGrafter"/>
</dbReference>
<keyword evidence="6" id="KW-1133">Transmembrane helix</keyword>
<dbReference type="InterPro" id="IPR017871">
    <property type="entry name" value="ABC_transporter-like_CS"/>
</dbReference>
<feature type="transmembrane region" description="Helical" evidence="6">
    <location>
        <begin position="1032"/>
        <end position="1051"/>
    </location>
</feature>
<evidence type="ECO:0000259" key="7">
    <source>
        <dbReference type="PROSITE" id="PS50893"/>
    </source>
</evidence>
<dbReference type="PROSITE" id="PS50893">
    <property type="entry name" value="ABC_TRANSPORTER_2"/>
    <property type="match status" value="2"/>
</dbReference>
<feature type="transmembrane region" description="Helical" evidence="6">
    <location>
        <begin position="1071"/>
        <end position="1096"/>
    </location>
</feature>
<dbReference type="GO" id="GO:0016887">
    <property type="term" value="F:ATP hydrolysis activity"/>
    <property type="evidence" value="ECO:0007669"/>
    <property type="project" value="InterPro"/>
</dbReference>
<feature type="region of interest" description="Disordered" evidence="5">
    <location>
        <begin position="780"/>
        <end position="811"/>
    </location>
</feature>
<feature type="transmembrane region" description="Helical" evidence="6">
    <location>
        <begin position="354"/>
        <end position="375"/>
    </location>
</feature>
<dbReference type="InterPro" id="IPR003439">
    <property type="entry name" value="ABC_transporter-like_ATP-bd"/>
</dbReference>
<feature type="transmembrane region" description="Helical" evidence="6">
    <location>
        <begin position="1220"/>
        <end position="1241"/>
    </location>
</feature>
<evidence type="ECO:0000256" key="1">
    <source>
        <dbReference type="ARBA" id="ARBA00022448"/>
    </source>
</evidence>
<evidence type="ECO:0000256" key="2">
    <source>
        <dbReference type="ARBA" id="ARBA00022737"/>
    </source>
</evidence>